<dbReference type="InterPro" id="IPR007259">
    <property type="entry name" value="GCP"/>
</dbReference>
<feature type="domain" description="Gamma tubulin complex component protein N-terminal" evidence="7">
    <location>
        <begin position="71"/>
        <end position="434"/>
    </location>
</feature>
<dbReference type="PANTHER" id="PTHR19302:SF13">
    <property type="entry name" value="GAMMA-TUBULIN COMPLEX COMPONENT 2"/>
    <property type="match status" value="1"/>
</dbReference>
<evidence type="ECO:0000259" key="6">
    <source>
        <dbReference type="Pfam" id="PF04130"/>
    </source>
</evidence>
<dbReference type="GO" id="GO:0043015">
    <property type="term" value="F:gamma-tubulin binding"/>
    <property type="evidence" value="ECO:0007669"/>
    <property type="project" value="InterPro"/>
</dbReference>
<organism evidence="8 9">
    <name type="scientific">Arxiozyma heterogenica</name>
    <dbReference type="NCBI Taxonomy" id="278026"/>
    <lineage>
        <taxon>Eukaryota</taxon>
        <taxon>Fungi</taxon>
        <taxon>Dikarya</taxon>
        <taxon>Ascomycota</taxon>
        <taxon>Saccharomycotina</taxon>
        <taxon>Saccharomycetes</taxon>
        <taxon>Saccharomycetales</taxon>
        <taxon>Saccharomycetaceae</taxon>
        <taxon>Arxiozyma</taxon>
    </lineage>
</organism>
<comment type="subcellular location">
    <subcellularLocation>
        <location evidence="5">Cytoplasm</location>
        <location evidence="5">Cytoskeleton</location>
        <location evidence="5">Microtubule organizing center</location>
    </subcellularLocation>
</comment>
<protein>
    <recommendedName>
        <fullName evidence="5">Spindle pole body component</fullName>
    </recommendedName>
</protein>
<evidence type="ECO:0000256" key="3">
    <source>
        <dbReference type="ARBA" id="ARBA00022701"/>
    </source>
</evidence>
<sequence length="891" mass="104929">MEIRPVEDHVELLTESSTVQNVELKDALLSRQANYEPLSNINPKLILYPLDKLAEISSSNDLIRVQESLIVHDLLENLMGLSGTYIRYNNEYNPYNGDVPEFKIAKKLDTSLKAFSKKILQYGSYFVALNNASERWTDIKYGVVLQSLSYEIKNFINETYLPLLVNRLEKMYFEDPNFSIREFKQILNDSEVGNQLTLLYDFITRIEEEMIKRQNSDLQQLSIDNFLLEMEQFNQNDDLTPLFIERKISPIAKGGAILKILYRMILELLGDSNSVLFLQNLLIKISDSYYKTLHGWMTQGELNDSCDEFMIIDTMPYINNINMSNPIECDRVWLTQYGIRKDGLLDKFSLTNDHNNNSSSSNKLLFKILSTGKFLNVIKKSLNINYIPITQEQEDERNVKVSNFMELMEGTNFELYVEKWYNRANRLCLKLLIDGYHLPKIIDDLSKWYFGYKNGYNINMILKQSLVELTRRYSEKYSNNIENRIKTKFENIKNELLLSNNVNNNNNKYEKDNIILKLLTVQLDKESFDDIINQYINSELQTIGNANKLNTLDSIRDMVMQEFETSLNNNKKNNNDEMMNSRNDGTEFSKMNQTQTQNQNRNEQNNIYYMKFDIGIPYPLNMIINRSCILQYQLINRYLNMLRYHNMLLEETWIEINKNTIWKYSNYNKDIKNKIIKRSRILHNGMNNFIKSIMEYFNEDVIKNEMNKIVQSLSSSPSFSPSSLFDRIDINELQSQLAESLTNILHDGCLIKLIKVQLQIFDIINKFCKFLLSMKDKLIQLDYNLFTRYQEEEREEGKEMRNRLNYNEDTNLVKQSEYIEFIEVVSKSFKDHRQTLIEGLWYHYEGKMHPLFNYHHGVTSTNEYNNNIGVISHGSRLIMSTVNVGKQAVMQ</sequence>
<accession>A0AAN7W624</accession>
<proteinExistence type="inferred from homology"/>
<evidence type="ECO:0000256" key="1">
    <source>
        <dbReference type="ARBA" id="ARBA00010337"/>
    </source>
</evidence>
<keyword evidence="9" id="KW-1185">Reference proteome</keyword>
<dbReference type="GO" id="GO:0044732">
    <property type="term" value="C:mitotic spindle pole body"/>
    <property type="evidence" value="ECO:0007669"/>
    <property type="project" value="TreeGrafter"/>
</dbReference>
<evidence type="ECO:0000256" key="2">
    <source>
        <dbReference type="ARBA" id="ARBA00022490"/>
    </source>
</evidence>
<evidence type="ECO:0000256" key="5">
    <source>
        <dbReference type="RuleBase" id="RU363050"/>
    </source>
</evidence>
<dbReference type="GO" id="GO:0007020">
    <property type="term" value="P:microtubule nucleation"/>
    <property type="evidence" value="ECO:0007669"/>
    <property type="project" value="InterPro"/>
</dbReference>
<dbReference type="GO" id="GO:0000278">
    <property type="term" value="P:mitotic cell cycle"/>
    <property type="evidence" value="ECO:0007669"/>
    <property type="project" value="TreeGrafter"/>
</dbReference>
<dbReference type="Pfam" id="PF17681">
    <property type="entry name" value="GCP_N_terminal"/>
    <property type="match status" value="1"/>
</dbReference>
<dbReference type="EMBL" id="JAWIZZ010000022">
    <property type="protein sequence ID" value="KAK5782046.1"/>
    <property type="molecule type" value="Genomic_DNA"/>
</dbReference>
<evidence type="ECO:0000313" key="8">
    <source>
        <dbReference type="EMBL" id="KAK5782046.1"/>
    </source>
</evidence>
<dbReference type="Pfam" id="PF04130">
    <property type="entry name" value="GCP_C_terminal"/>
    <property type="match status" value="1"/>
</dbReference>
<evidence type="ECO:0000256" key="4">
    <source>
        <dbReference type="ARBA" id="ARBA00023212"/>
    </source>
</evidence>
<dbReference type="PANTHER" id="PTHR19302">
    <property type="entry name" value="GAMMA TUBULIN COMPLEX PROTEIN"/>
    <property type="match status" value="1"/>
</dbReference>
<dbReference type="InterPro" id="IPR040457">
    <property type="entry name" value="GCP_C"/>
</dbReference>
<dbReference type="GO" id="GO:0005874">
    <property type="term" value="C:microtubule"/>
    <property type="evidence" value="ECO:0007669"/>
    <property type="project" value="UniProtKB-KW"/>
</dbReference>
<comment type="similarity">
    <text evidence="1 5">Belongs to the TUBGCP family.</text>
</comment>
<name>A0AAN7W624_9SACH</name>
<gene>
    <name evidence="8" type="ORF">RI543_000532</name>
</gene>
<dbReference type="GO" id="GO:0051321">
    <property type="term" value="P:meiotic cell cycle"/>
    <property type="evidence" value="ECO:0007669"/>
    <property type="project" value="TreeGrafter"/>
</dbReference>
<dbReference type="InterPro" id="IPR042241">
    <property type="entry name" value="GCP_C_sf"/>
</dbReference>
<keyword evidence="2 5" id="KW-0963">Cytoplasm</keyword>
<reference evidence="9" key="1">
    <citation type="submission" date="2023-07" db="EMBL/GenBank/DDBJ databases">
        <title>A draft genome of Kazachstania heterogenica Y-27499.</title>
        <authorList>
            <person name="Donic C."/>
            <person name="Kralova J.S."/>
            <person name="Fidel L."/>
            <person name="Ben-Dor S."/>
            <person name="Jung S."/>
        </authorList>
    </citation>
    <scope>NUCLEOTIDE SEQUENCE [LARGE SCALE GENOMIC DNA]</scope>
    <source>
        <strain evidence="9">Y27499</strain>
    </source>
</reference>
<dbReference type="Proteomes" id="UP001306508">
    <property type="component" value="Unassembled WGS sequence"/>
</dbReference>
<feature type="domain" description="Gamma tubulin complex component C-terminal" evidence="6">
    <location>
        <begin position="558"/>
        <end position="841"/>
    </location>
</feature>
<evidence type="ECO:0000259" key="7">
    <source>
        <dbReference type="Pfam" id="PF17681"/>
    </source>
</evidence>
<keyword evidence="3 5" id="KW-0493">Microtubule</keyword>
<dbReference type="InterPro" id="IPR041470">
    <property type="entry name" value="GCP_N"/>
</dbReference>
<keyword evidence="4 5" id="KW-0206">Cytoskeleton</keyword>
<dbReference type="GO" id="GO:0000922">
    <property type="term" value="C:spindle pole"/>
    <property type="evidence" value="ECO:0007669"/>
    <property type="project" value="InterPro"/>
</dbReference>
<dbReference type="GO" id="GO:0051011">
    <property type="term" value="F:microtubule minus-end binding"/>
    <property type="evidence" value="ECO:0007669"/>
    <property type="project" value="TreeGrafter"/>
</dbReference>
<dbReference type="Gene3D" id="1.20.120.1900">
    <property type="entry name" value="Gamma-tubulin complex, C-terminal domain"/>
    <property type="match status" value="1"/>
</dbReference>
<comment type="caution">
    <text evidence="8">The sequence shown here is derived from an EMBL/GenBank/DDBJ whole genome shotgun (WGS) entry which is preliminary data.</text>
</comment>
<dbReference type="AlphaFoldDB" id="A0AAN7W624"/>
<evidence type="ECO:0000313" key="9">
    <source>
        <dbReference type="Proteomes" id="UP001306508"/>
    </source>
</evidence>
<dbReference type="GO" id="GO:0031122">
    <property type="term" value="P:cytoplasmic microtubule organization"/>
    <property type="evidence" value="ECO:0007669"/>
    <property type="project" value="TreeGrafter"/>
</dbReference>
<dbReference type="GO" id="GO:0051225">
    <property type="term" value="P:spindle assembly"/>
    <property type="evidence" value="ECO:0007669"/>
    <property type="project" value="TreeGrafter"/>
</dbReference>
<dbReference type="GO" id="GO:0000930">
    <property type="term" value="C:gamma-tubulin complex"/>
    <property type="evidence" value="ECO:0007669"/>
    <property type="project" value="TreeGrafter"/>
</dbReference>